<reference evidence="1" key="1">
    <citation type="journal article" date="2021" name="Microb. Physiol.">
        <title>Proteogenomic Insights into the Physiology of Marine, Sulfate-Reducing, Filamentous Desulfonema limicola and Desulfonema magnum.</title>
        <authorList>
            <person name="Schnaars V."/>
            <person name="Wohlbrand L."/>
            <person name="Scheve S."/>
            <person name="Hinrichs C."/>
            <person name="Reinhardt R."/>
            <person name="Rabus R."/>
        </authorList>
    </citation>
    <scope>NUCLEOTIDE SEQUENCE</scope>
    <source>
        <strain evidence="1">4be13</strain>
    </source>
</reference>
<dbReference type="EMBL" id="CP061800">
    <property type="protein sequence ID" value="QTA88449.1"/>
    <property type="molecule type" value="Genomic_DNA"/>
</dbReference>
<dbReference type="KEGG" id="dmm:dnm_044950"/>
<accession>A0A975BNV6</accession>
<dbReference type="Proteomes" id="UP000663722">
    <property type="component" value="Chromosome"/>
</dbReference>
<gene>
    <name evidence="1" type="ORF">dnm_044950</name>
</gene>
<proteinExistence type="predicted"/>
<sequence length="45" mass="4754">MCSSKHGVKTQNCYPADAIDSKAALSTPAVISVCSESSRLKNRQA</sequence>
<evidence type="ECO:0000313" key="1">
    <source>
        <dbReference type="EMBL" id="QTA88449.1"/>
    </source>
</evidence>
<protein>
    <submittedName>
        <fullName evidence="1">Uncharacterized protein</fullName>
    </submittedName>
</protein>
<name>A0A975BNV6_9BACT</name>
<keyword evidence="2" id="KW-1185">Reference proteome</keyword>
<organism evidence="1 2">
    <name type="scientific">Desulfonema magnum</name>
    <dbReference type="NCBI Taxonomy" id="45655"/>
    <lineage>
        <taxon>Bacteria</taxon>
        <taxon>Pseudomonadati</taxon>
        <taxon>Thermodesulfobacteriota</taxon>
        <taxon>Desulfobacteria</taxon>
        <taxon>Desulfobacterales</taxon>
        <taxon>Desulfococcaceae</taxon>
        <taxon>Desulfonema</taxon>
    </lineage>
</organism>
<evidence type="ECO:0000313" key="2">
    <source>
        <dbReference type="Proteomes" id="UP000663722"/>
    </source>
</evidence>
<dbReference type="AlphaFoldDB" id="A0A975BNV6"/>